<accession>A0A5B7JUM9</accession>
<proteinExistence type="predicted"/>
<comment type="caution">
    <text evidence="1">The sequence shown here is derived from an EMBL/GenBank/DDBJ whole genome shotgun (WGS) entry which is preliminary data.</text>
</comment>
<evidence type="ECO:0000313" key="1">
    <source>
        <dbReference type="EMBL" id="MPC98036.1"/>
    </source>
</evidence>
<dbReference type="Proteomes" id="UP000324222">
    <property type="component" value="Unassembled WGS sequence"/>
</dbReference>
<evidence type="ECO:0000313" key="2">
    <source>
        <dbReference type="Proteomes" id="UP000324222"/>
    </source>
</evidence>
<dbReference type="EMBL" id="VSRR010112425">
    <property type="protein sequence ID" value="MPC98036.1"/>
    <property type="molecule type" value="Genomic_DNA"/>
</dbReference>
<reference evidence="1 2" key="1">
    <citation type="submission" date="2019-05" db="EMBL/GenBank/DDBJ databases">
        <title>Another draft genome of Portunus trituberculatus and its Hox gene families provides insights of decapod evolution.</title>
        <authorList>
            <person name="Jeong J.-H."/>
            <person name="Song I."/>
            <person name="Kim S."/>
            <person name="Choi T."/>
            <person name="Kim D."/>
            <person name="Ryu S."/>
            <person name="Kim W."/>
        </authorList>
    </citation>
    <scope>NUCLEOTIDE SEQUENCE [LARGE SCALE GENOMIC DNA]</scope>
    <source>
        <tissue evidence="1">Muscle</tissue>
    </source>
</reference>
<keyword evidence="2" id="KW-1185">Reference proteome</keyword>
<sequence>MILLLLLVVFCSSFVVLLLCLLLNCQGWWDPFSERRFNAPSLTLPVHLSQPLTPISDCRGTRTKNAVECLKRLLIPFLLDSIASPMFLPSILLPVYHLSCIALSPSSSPSYPSSSISSSSLLLPPSPSLSRLASPLSFTSHVAVLRQQRR</sequence>
<protein>
    <submittedName>
        <fullName evidence="1">Uncharacterized protein</fullName>
    </submittedName>
</protein>
<organism evidence="1 2">
    <name type="scientific">Portunus trituberculatus</name>
    <name type="common">Swimming crab</name>
    <name type="synonym">Neptunus trituberculatus</name>
    <dbReference type="NCBI Taxonomy" id="210409"/>
    <lineage>
        <taxon>Eukaryota</taxon>
        <taxon>Metazoa</taxon>
        <taxon>Ecdysozoa</taxon>
        <taxon>Arthropoda</taxon>
        <taxon>Crustacea</taxon>
        <taxon>Multicrustacea</taxon>
        <taxon>Malacostraca</taxon>
        <taxon>Eumalacostraca</taxon>
        <taxon>Eucarida</taxon>
        <taxon>Decapoda</taxon>
        <taxon>Pleocyemata</taxon>
        <taxon>Brachyura</taxon>
        <taxon>Eubrachyura</taxon>
        <taxon>Portunoidea</taxon>
        <taxon>Portunidae</taxon>
        <taxon>Portuninae</taxon>
        <taxon>Portunus</taxon>
    </lineage>
</organism>
<gene>
    <name evidence="1" type="ORF">E2C01_093386</name>
</gene>
<name>A0A5B7JUM9_PORTR</name>
<dbReference type="AlphaFoldDB" id="A0A5B7JUM9"/>